<dbReference type="GO" id="GO:0008360">
    <property type="term" value="P:regulation of cell shape"/>
    <property type="evidence" value="ECO:0007669"/>
    <property type="project" value="UniProtKB-UniRule"/>
</dbReference>
<dbReference type="PROSITE" id="PS51257">
    <property type="entry name" value="PROKAR_LIPOPROTEIN"/>
    <property type="match status" value="1"/>
</dbReference>
<dbReference type="GO" id="GO:0071555">
    <property type="term" value="P:cell wall organization"/>
    <property type="evidence" value="ECO:0007669"/>
    <property type="project" value="UniProtKB-UniRule"/>
</dbReference>
<accession>A0A2P4UGH3</accession>
<dbReference type="GO" id="GO:0018104">
    <property type="term" value="P:peptidoglycan-protein cross-linking"/>
    <property type="evidence" value="ECO:0007669"/>
    <property type="project" value="TreeGrafter"/>
</dbReference>
<dbReference type="InterPro" id="IPR038063">
    <property type="entry name" value="Transpep_catalytic_dom"/>
</dbReference>
<feature type="active site" description="Nucleophile" evidence="7">
    <location>
        <position position="341"/>
    </location>
</feature>
<evidence type="ECO:0000256" key="7">
    <source>
        <dbReference type="PROSITE-ProRule" id="PRU01373"/>
    </source>
</evidence>
<dbReference type="InterPro" id="IPR005490">
    <property type="entry name" value="LD_TPept_cat_dom"/>
</dbReference>
<keyword evidence="2 10" id="KW-0808">Transferase</keyword>
<sequence length="433" mass="45659">MRVGVSAGKGKGRWATAAAMGGVLVAGTAGCAGTKVVRGDLLELAVSPAQSGGAAVPPDRPISVRAKNGTVQNVTVTSAGEQMIGEASPDRTSWRSRWTLTPSADYQVTVTGLGRDGRTRTITSKFRTAKAGPSLASSLEAPNNRETVGVGMPVILNFASPVSDKAAVERGLEIQSSKPAEGAWHWFGDQTVVFRTRQYWPAHTDVTFRTHLAGVRVAKNLWGGKNQTVRFRVGDEHISKASAKSHYMVVMKNGRKVRRIPVSMGMGGSREHTTTNGVHLTMEKENPVVMDSSTTGCGPGCPGYYRQTVYSAVRISNSGEYVHAAPWSVGSQGNSNVSHGCVNASDENAAWFYRFSYRGDPYTITGTSRELEPDNGWGYWQLSWTKWMKGSALNKSSQTGPSAGAPAAEAGANAGGGGAPAGSEAGAVSRPPA</sequence>
<feature type="domain" description="L,D-TPase catalytic" evidence="9">
    <location>
        <begin position="237"/>
        <end position="365"/>
    </location>
</feature>
<keyword evidence="3 7" id="KW-0133">Cell shape</keyword>
<evidence type="ECO:0000256" key="6">
    <source>
        <dbReference type="ARBA" id="ARBA00023316"/>
    </source>
</evidence>
<organism evidence="10 11">
    <name type="scientific">Actinomadura rubteroloni</name>
    <dbReference type="NCBI Taxonomy" id="1926885"/>
    <lineage>
        <taxon>Bacteria</taxon>
        <taxon>Bacillati</taxon>
        <taxon>Actinomycetota</taxon>
        <taxon>Actinomycetes</taxon>
        <taxon>Streptosporangiales</taxon>
        <taxon>Thermomonosporaceae</taxon>
        <taxon>Actinomadura</taxon>
    </lineage>
</organism>
<dbReference type="InterPro" id="IPR050979">
    <property type="entry name" value="LD-transpeptidase"/>
</dbReference>
<evidence type="ECO:0000256" key="5">
    <source>
        <dbReference type="ARBA" id="ARBA00023315"/>
    </source>
</evidence>
<evidence type="ECO:0000256" key="8">
    <source>
        <dbReference type="SAM" id="MobiDB-lite"/>
    </source>
</evidence>
<feature type="region of interest" description="Disordered" evidence="8">
    <location>
        <begin position="393"/>
        <end position="433"/>
    </location>
</feature>
<dbReference type="GO" id="GO:0016746">
    <property type="term" value="F:acyltransferase activity"/>
    <property type="evidence" value="ECO:0007669"/>
    <property type="project" value="UniProtKB-KW"/>
</dbReference>
<dbReference type="CDD" id="cd16913">
    <property type="entry name" value="YkuD_like"/>
    <property type="match status" value="1"/>
</dbReference>
<dbReference type="CDD" id="cd13432">
    <property type="entry name" value="LDT_IgD_like_2"/>
    <property type="match status" value="1"/>
</dbReference>
<gene>
    <name evidence="10" type="primary">lppS_2</name>
    <name evidence="10" type="ORF">BTM25_27820</name>
</gene>
<comment type="caution">
    <text evidence="10">The sequence shown here is derived from an EMBL/GenBank/DDBJ whole genome shotgun (WGS) entry which is preliminary data.</text>
</comment>
<evidence type="ECO:0000256" key="3">
    <source>
        <dbReference type="ARBA" id="ARBA00022960"/>
    </source>
</evidence>
<feature type="active site" description="Proton donor/acceptor" evidence="7">
    <location>
        <position position="323"/>
    </location>
</feature>
<dbReference type="UniPathway" id="UPA00219"/>
<evidence type="ECO:0000259" key="9">
    <source>
        <dbReference type="PROSITE" id="PS52029"/>
    </source>
</evidence>
<dbReference type="PANTHER" id="PTHR30582:SF2">
    <property type="entry name" value="L,D-TRANSPEPTIDASE YCIB-RELATED"/>
    <property type="match status" value="1"/>
</dbReference>
<keyword evidence="6 7" id="KW-0961">Cell wall biogenesis/degradation</keyword>
<comment type="pathway">
    <text evidence="1 7">Cell wall biogenesis; peptidoglycan biosynthesis.</text>
</comment>
<reference evidence="10 11" key="1">
    <citation type="journal article" date="2017" name="Chemistry">
        <title>Isolation, Biosynthesis and Chemical Modifications of Rubterolones A-F: Rare Tropolone Alkaloids from Actinomadura sp. 5-2.</title>
        <authorList>
            <person name="Guo H."/>
            <person name="Benndorf R."/>
            <person name="Leichnitz D."/>
            <person name="Klassen J.L."/>
            <person name="Vollmers J."/>
            <person name="Gorls H."/>
            <person name="Steinacker M."/>
            <person name="Weigel C."/>
            <person name="Dahse H.M."/>
            <person name="Kaster A.K."/>
            <person name="de Beer Z.W."/>
            <person name="Poulsen M."/>
            <person name="Beemelmanns C."/>
        </authorList>
    </citation>
    <scope>NUCLEOTIDE SEQUENCE [LARGE SCALE GENOMIC DNA]</scope>
    <source>
        <strain evidence="10 11">5-2</strain>
    </source>
</reference>
<dbReference type="SUPFAM" id="SSF141523">
    <property type="entry name" value="L,D-transpeptidase catalytic domain-like"/>
    <property type="match status" value="1"/>
</dbReference>
<dbReference type="AlphaFoldDB" id="A0A2P4UGH3"/>
<dbReference type="Gene3D" id="2.60.40.3780">
    <property type="match status" value="1"/>
</dbReference>
<dbReference type="InterPro" id="IPR041280">
    <property type="entry name" value="Big_10"/>
</dbReference>
<protein>
    <submittedName>
        <fullName evidence="10">Putative L,D-transpeptidase LppS</fullName>
        <ecNumber evidence="10">2.-.-.-</ecNumber>
    </submittedName>
</protein>
<evidence type="ECO:0000313" key="11">
    <source>
        <dbReference type="Proteomes" id="UP000242367"/>
    </source>
</evidence>
<dbReference type="Pfam" id="PF03734">
    <property type="entry name" value="YkuD"/>
    <property type="match status" value="1"/>
</dbReference>
<dbReference type="Pfam" id="PF17964">
    <property type="entry name" value="Big_10"/>
    <property type="match status" value="1"/>
</dbReference>
<keyword evidence="11" id="KW-1185">Reference proteome</keyword>
<evidence type="ECO:0000256" key="1">
    <source>
        <dbReference type="ARBA" id="ARBA00004752"/>
    </source>
</evidence>
<keyword evidence="5" id="KW-0012">Acyltransferase</keyword>
<evidence type="ECO:0000313" key="10">
    <source>
        <dbReference type="EMBL" id="POM24155.1"/>
    </source>
</evidence>
<name>A0A2P4UGH3_9ACTN</name>
<dbReference type="Proteomes" id="UP000242367">
    <property type="component" value="Unassembled WGS sequence"/>
</dbReference>
<proteinExistence type="predicted"/>
<evidence type="ECO:0000256" key="2">
    <source>
        <dbReference type="ARBA" id="ARBA00022679"/>
    </source>
</evidence>
<dbReference type="PROSITE" id="PS52029">
    <property type="entry name" value="LD_TPASE"/>
    <property type="match status" value="1"/>
</dbReference>
<dbReference type="Gene3D" id="2.40.440.10">
    <property type="entry name" value="L,D-transpeptidase catalytic domain-like"/>
    <property type="match status" value="1"/>
</dbReference>
<feature type="compositionally biased region" description="Low complexity" evidence="8">
    <location>
        <begin position="400"/>
        <end position="412"/>
    </location>
</feature>
<dbReference type="EC" id="2.-.-.-" evidence="10"/>
<evidence type="ECO:0000256" key="4">
    <source>
        <dbReference type="ARBA" id="ARBA00022984"/>
    </source>
</evidence>
<dbReference type="GO" id="GO:0071972">
    <property type="term" value="F:peptidoglycan L,D-transpeptidase activity"/>
    <property type="evidence" value="ECO:0007669"/>
    <property type="project" value="TreeGrafter"/>
</dbReference>
<keyword evidence="4 7" id="KW-0573">Peptidoglycan synthesis</keyword>
<dbReference type="Gene3D" id="2.60.40.3710">
    <property type="match status" value="1"/>
</dbReference>
<dbReference type="EMBL" id="MTBP01000002">
    <property type="protein sequence ID" value="POM24155.1"/>
    <property type="molecule type" value="Genomic_DNA"/>
</dbReference>
<dbReference type="GO" id="GO:0005576">
    <property type="term" value="C:extracellular region"/>
    <property type="evidence" value="ECO:0007669"/>
    <property type="project" value="TreeGrafter"/>
</dbReference>
<dbReference type="PANTHER" id="PTHR30582">
    <property type="entry name" value="L,D-TRANSPEPTIDASE"/>
    <property type="match status" value="1"/>
</dbReference>